<name>A0AAN9RQE0_PHACN</name>
<evidence type="ECO:0000313" key="3">
    <source>
        <dbReference type="Proteomes" id="UP001374584"/>
    </source>
</evidence>
<feature type="region of interest" description="Disordered" evidence="1">
    <location>
        <begin position="1"/>
        <end position="30"/>
    </location>
</feature>
<comment type="caution">
    <text evidence="2">The sequence shown here is derived from an EMBL/GenBank/DDBJ whole genome shotgun (WGS) entry which is preliminary data.</text>
</comment>
<evidence type="ECO:0000313" key="2">
    <source>
        <dbReference type="EMBL" id="KAK7381816.1"/>
    </source>
</evidence>
<proteinExistence type="predicted"/>
<protein>
    <submittedName>
        <fullName evidence="2">Uncharacterized protein</fullName>
    </submittedName>
</protein>
<dbReference type="EMBL" id="JAYMYR010000001">
    <property type="protein sequence ID" value="KAK7381816.1"/>
    <property type="molecule type" value="Genomic_DNA"/>
</dbReference>
<sequence length="114" mass="12345">MSRSSISKSTKGVSQTIHTGKTSTSEPATESLKLAGKLGAPVGIREAYIDKMFRASINSACEREGFCQMECPPRKIVTWQSLSSVGWLELCSPVTRTTLLSCSSFVERIKIVGS</sequence>
<gene>
    <name evidence="2" type="ORF">VNO80_00363</name>
</gene>
<keyword evidence="3" id="KW-1185">Reference proteome</keyword>
<evidence type="ECO:0000256" key="1">
    <source>
        <dbReference type="SAM" id="MobiDB-lite"/>
    </source>
</evidence>
<accession>A0AAN9RQE0</accession>
<organism evidence="2 3">
    <name type="scientific">Phaseolus coccineus</name>
    <name type="common">Scarlet runner bean</name>
    <name type="synonym">Phaseolus multiflorus</name>
    <dbReference type="NCBI Taxonomy" id="3886"/>
    <lineage>
        <taxon>Eukaryota</taxon>
        <taxon>Viridiplantae</taxon>
        <taxon>Streptophyta</taxon>
        <taxon>Embryophyta</taxon>
        <taxon>Tracheophyta</taxon>
        <taxon>Spermatophyta</taxon>
        <taxon>Magnoliopsida</taxon>
        <taxon>eudicotyledons</taxon>
        <taxon>Gunneridae</taxon>
        <taxon>Pentapetalae</taxon>
        <taxon>rosids</taxon>
        <taxon>fabids</taxon>
        <taxon>Fabales</taxon>
        <taxon>Fabaceae</taxon>
        <taxon>Papilionoideae</taxon>
        <taxon>50 kb inversion clade</taxon>
        <taxon>NPAAA clade</taxon>
        <taxon>indigoferoid/millettioid clade</taxon>
        <taxon>Phaseoleae</taxon>
        <taxon>Phaseolus</taxon>
    </lineage>
</organism>
<feature type="compositionally biased region" description="Polar residues" evidence="1">
    <location>
        <begin position="1"/>
        <end position="28"/>
    </location>
</feature>
<reference evidence="2 3" key="1">
    <citation type="submission" date="2024-01" db="EMBL/GenBank/DDBJ databases">
        <title>The genomes of 5 underutilized Papilionoideae crops provide insights into root nodulation and disease resistanc.</title>
        <authorList>
            <person name="Jiang F."/>
        </authorList>
    </citation>
    <scope>NUCLEOTIDE SEQUENCE [LARGE SCALE GENOMIC DNA]</scope>
    <source>
        <strain evidence="2">JINMINGXINNONG_FW02</strain>
        <tissue evidence="2">Leaves</tissue>
    </source>
</reference>
<dbReference type="AlphaFoldDB" id="A0AAN9RQE0"/>
<dbReference type="Proteomes" id="UP001374584">
    <property type="component" value="Unassembled WGS sequence"/>
</dbReference>